<reference evidence="3" key="1">
    <citation type="submission" date="2017-04" db="EMBL/GenBank/DDBJ databases">
        <authorList>
            <person name="Varghese N."/>
            <person name="Submissions S."/>
        </authorList>
    </citation>
    <scope>NUCLEOTIDE SEQUENCE [LARGE SCALE GENOMIC DNA]</scope>
    <source>
        <strain evidence="3">K3S</strain>
    </source>
</reference>
<dbReference type="InterPro" id="IPR038765">
    <property type="entry name" value="Papain-like_cys_pep_sf"/>
</dbReference>
<dbReference type="AlphaFoldDB" id="A0A1X7CXC6"/>
<protein>
    <submittedName>
        <fullName evidence="2">Transglutaminase-like superfamily protein</fullName>
    </submittedName>
</protein>
<sequence>MHQSKTLYSPYKKNIESVLDTAGGNRAQIETFLYKFNNNHEKMQAAEFLTANLPPCDSATLPSELLIENLDYAFLARESTLWGKDVSWADFLNYVLPHRVSQEEAVKWRKIFYQELLPIVSKCKTMREAVLAVNLWCFSKTGFESTQRWDQNPLMTINRGYGRCEEAVIFTVCALRSVGIPARQAMVPAWQHSNDNHTWTEVLIDGKWHYLESANPDYGLDYAWFSGSVRKAPLVESYAYGNVKQPEFPVLGRRVGCTLLNTTSMYAPASRAEILVTDSDNKPLNKVTVYFSVFNYASLRPVAAKQTDENGKTSIILGPGSVFVSAAYENATAYAASTWIPGEETSRKDIQLKLSPNNKPEGTILFRFNYSDKLAQSAPAKNSEGAKKIEFDSLKKDRLAKFEGMKKGAEIFDTALSSSIAKAGLNTPEILEALNSCSEKESEFMAETIRQMETADLIKISSNELISNADLALKAREDAGKAGLKYDDKIFTQYVLSPRIMYEQLQPWRSSLYPFFRLKKGDKISDKINSVSRFVQSLSTVTRGPLGNSLTPLGVFTSNRASNDDEINIFAVAALRSAGIPARYLDEQGWAELFDGQKWTPFYPEKSSMTGKQNATAESTAYYSNWRTIKFGLNGFPKGSKPPQYFKDFTISKLENDSFFQIVEKTISGSCNENIWEISIPNGEYYLISGTRNANGEPTVSLIPIKQGQ</sequence>
<dbReference type="RefSeq" id="WP_245805488.1">
    <property type="nucleotide sequence ID" value="NZ_FWZU01000002.1"/>
</dbReference>
<proteinExistence type="predicted"/>
<evidence type="ECO:0000259" key="1">
    <source>
        <dbReference type="SMART" id="SM00460"/>
    </source>
</evidence>
<dbReference type="InterPro" id="IPR002931">
    <property type="entry name" value="Transglutaminase-like"/>
</dbReference>
<dbReference type="Gene3D" id="2.60.40.1120">
    <property type="entry name" value="Carboxypeptidase-like, regulatory domain"/>
    <property type="match status" value="1"/>
</dbReference>
<evidence type="ECO:0000313" key="2">
    <source>
        <dbReference type="EMBL" id="SMF04828.1"/>
    </source>
</evidence>
<dbReference type="STRING" id="1519643.SAMN06295933_1381"/>
<dbReference type="Gene3D" id="3.10.620.30">
    <property type="match status" value="1"/>
</dbReference>
<feature type="domain" description="Transglutaminase-like" evidence="1">
    <location>
        <begin position="156"/>
        <end position="215"/>
    </location>
</feature>
<dbReference type="EMBL" id="FWZU01000002">
    <property type="protein sequence ID" value="SMF04828.1"/>
    <property type="molecule type" value="Genomic_DNA"/>
</dbReference>
<organism evidence="2 3">
    <name type="scientific">Desulfovibrio gilichinskyi</name>
    <dbReference type="NCBI Taxonomy" id="1519643"/>
    <lineage>
        <taxon>Bacteria</taxon>
        <taxon>Pseudomonadati</taxon>
        <taxon>Thermodesulfobacteriota</taxon>
        <taxon>Desulfovibrionia</taxon>
        <taxon>Desulfovibrionales</taxon>
        <taxon>Desulfovibrionaceae</taxon>
        <taxon>Desulfovibrio</taxon>
    </lineage>
</organism>
<dbReference type="PANTHER" id="PTHR35532">
    <property type="entry name" value="SIMILAR TO POLYHYDROXYALKANOATE DEPOLYMERASE"/>
    <property type="match status" value="1"/>
</dbReference>
<dbReference type="PANTHER" id="PTHR35532:SF5">
    <property type="entry name" value="CARBOHYDRATE-BINDING DOMAIN-CONTAINING PROTEIN"/>
    <property type="match status" value="1"/>
</dbReference>
<dbReference type="Proteomes" id="UP000192906">
    <property type="component" value="Unassembled WGS sequence"/>
</dbReference>
<keyword evidence="3" id="KW-1185">Reference proteome</keyword>
<evidence type="ECO:0000313" key="3">
    <source>
        <dbReference type="Proteomes" id="UP000192906"/>
    </source>
</evidence>
<name>A0A1X7CXC6_9BACT</name>
<dbReference type="SUPFAM" id="SSF54001">
    <property type="entry name" value="Cysteine proteinases"/>
    <property type="match status" value="2"/>
</dbReference>
<gene>
    <name evidence="2" type="ORF">SAMN06295933_1381</name>
</gene>
<dbReference type="Pfam" id="PF01841">
    <property type="entry name" value="Transglut_core"/>
    <property type="match status" value="1"/>
</dbReference>
<dbReference type="InterPro" id="IPR008969">
    <property type="entry name" value="CarboxyPept-like_regulatory"/>
</dbReference>
<dbReference type="SMART" id="SM00460">
    <property type="entry name" value="TGc"/>
    <property type="match status" value="1"/>
</dbReference>
<accession>A0A1X7CXC6</accession>
<dbReference type="SUPFAM" id="SSF49464">
    <property type="entry name" value="Carboxypeptidase regulatory domain-like"/>
    <property type="match status" value="1"/>
</dbReference>